<comment type="caution">
    <text evidence="2">The sequence shown here is derived from an EMBL/GenBank/DDBJ whole genome shotgun (WGS) entry which is preliminary data.</text>
</comment>
<keyword evidence="2" id="KW-0255">Endonuclease</keyword>
<dbReference type="GO" id="GO:0004519">
    <property type="term" value="F:endonuclease activity"/>
    <property type="evidence" value="ECO:0007669"/>
    <property type="project" value="UniProtKB-KW"/>
</dbReference>
<evidence type="ECO:0000313" key="3">
    <source>
        <dbReference type="Proteomes" id="UP000317839"/>
    </source>
</evidence>
<dbReference type="Proteomes" id="UP000317839">
    <property type="component" value="Unassembled WGS sequence"/>
</dbReference>
<organism evidence="2 3">
    <name type="scientific">Aliikangiella marina</name>
    <dbReference type="NCBI Taxonomy" id="1712262"/>
    <lineage>
        <taxon>Bacteria</taxon>
        <taxon>Pseudomonadati</taxon>
        <taxon>Pseudomonadota</taxon>
        <taxon>Gammaproteobacteria</taxon>
        <taxon>Oceanospirillales</taxon>
        <taxon>Pleioneaceae</taxon>
        <taxon>Aliikangiella</taxon>
    </lineage>
</organism>
<proteinExistence type="predicted"/>
<sequence length="188" mass="21031">MQAQILRLNKAGQAIEWIDVEQAACLYAKGQIVWTYGENTVRLHGGHSRLTGKQSVLDVASVIAVEGIIHAHDSRTPKLSNLSLFQRDGYLCMYCGKTFGHSHLTRDHVIPRARGGKDNWVNCVAACKACNNHKGCRTPEEAGMKLLAIPFRPNKFEYLALANRNILADQMEFLTKGFSKNMRRLSYG</sequence>
<dbReference type="InterPro" id="IPR052892">
    <property type="entry name" value="NA-targeting_endonuclease"/>
</dbReference>
<evidence type="ECO:0000313" key="2">
    <source>
        <dbReference type="EMBL" id="TQV74950.1"/>
    </source>
</evidence>
<dbReference type="InterPro" id="IPR029471">
    <property type="entry name" value="HNH_5"/>
</dbReference>
<dbReference type="OrthoDB" id="9802901at2"/>
<protein>
    <submittedName>
        <fullName evidence="2">HNH endonuclease</fullName>
    </submittedName>
</protein>
<dbReference type="Pfam" id="PF14279">
    <property type="entry name" value="HNH_5"/>
    <property type="match status" value="1"/>
</dbReference>
<keyword evidence="3" id="KW-1185">Reference proteome</keyword>
<feature type="domain" description="HNH nuclease" evidence="1">
    <location>
        <begin position="79"/>
        <end position="132"/>
    </location>
</feature>
<keyword evidence="2" id="KW-0540">Nuclease</keyword>
<gene>
    <name evidence="2" type="ORF">FLL45_08305</name>
</gene>
<dbReference type="Gene3D" id="1.10.30.50">
    <property type="match status" value="1"/>
</dbReference>
<accession>A0A545TCK6</accession>
<dbReference type="EMBL" id="VIKR01000002">
    <property type="protein sequence ID" value="TQV74950.1"/>
    <property type="molecule type" value="Genomic_DNA"/>
</dbReference>
<dbReference type="RefSeq" id="WP_142941568.1">
    <property type="nucleotide sequence ID" value="NZ_VIKR01000002.1"/>
</dbReference>
<dbReference type="AlphaFoldDB" id="A0A545TCK6"/>
<name>A0A545TCK6_9GAMM</name>
<dbReference type="PANTHER" id="PTHR33877">
    <property type="entry name" value="SLL1193 PROTEIN"/>
    <property type="match status" value="1"/>
</dbReference>
<dbReference type="InterPro" id="IPR003615">
    <property type="entry name" value="HNH_nuc"/>
</dbReference>
<keyword evidence="2" id="KW-0378">Hydrolase</keyword>
<dbReference type="SMART" id="SM00507">
    <property type="entry name" value="HNHc"/>
    <property type="match status" value="1"/>
</dbReference>
<dbReference type="CDD" id="cd00085">
    <property type="entry name" value="HNHc"/>
    <property type="match status" value="1"/>
</dbReference>
<reference evidence="2 3" key="1">
    <citation type="submission" date="2019-06" db="EMBL/GenBank/DDBJ databases">
        <title>Draft genome of Aliikangiella marina GYP-15.</title>
        <authorList>
            <person name="Wang G."/>
        </authorList>
    </citation>
    <scope>NUCLEOTIDE SEQUENCE [LARGE SCALE GENOMIC DNA]</scope>
    <source>
        <strain evidence="2 3">GYP-15</strain>
    </source>
</reference>
<evidence type="ECO:0000259" key="1">
    <source>
        <dbReference type="SMART" id="SM00507"/>
    </source>
</evidence>
<dbReference type="PANTHER" id="PTHR33877:SF2">
    <property type="entry name" value="OS07G0170200 PROTEIN"/>
    <property type="match status" value="1"/>
</dbReference>